<keyword evidence="2 5" id="KW-0812">Transmembrane</keyword>
<dbReference type="PANTHER" id="PTHR35529:SF2">
    <property type="entry name" value="SPORULATION PROTEIN YTAF-RELATED"/>
    <property type="match status" value="1"/>
</dbReference>
<dbReference type="AlphaFoldDB" id="A0A5Q2N432"/>
<dbReference type="Proteomes" id="UP000366051">
    <property type="component" value="Chromosome"/>
</dbReference>
<keyword evidence="1" id="KW-1003">Cell membrane</keyword>
<dbReference type="PANTHER" id="PTHR35529">
    <property type="entry name" value="MANGANESE EFFLUX PUMP MNTP-RELATED"/>
    <property type="match status" value="1"/>
</dbReference>
<evidence type="ECO:0000256" key="4">
    <source>
        <dbReference type="ARBA" id="ARBA00023136"/>
    </source>
</evidence>
<proteinExistence type="predicted"/>
<feature type="transmembrane region" description="Helical" evidence="5">
    <location>
        <begin position="65"/>
        <end position="83"/>
    </location>
</feature>
<protein>
    <submittedName>
        <fullName evidence="6">Sporulation membrane protein YtaF</fullName>
    </submittedName>
</protein>
<keyword evidence="7" id="KW-1185">Reference proteome</keyword>
<gene>
    <name evidence="6" type="ORF">FTV88_3006</name>
</gene>
<evidence type="ECO:0000256" key="1">
    <source>
        <dbReference type="ARBA" id="ARBA00022475"/>
    </source>
</evidence>
<evidence type="ECO:0000256" key="5">
    <source>
        <dbReference type="SAM" id="Phobius"/>
    </source>
</evidence>
<dbReference type="Pfam" id="PF02659">
    <property type="entry name" value="Mntp"/>
    <property type="match status" value="1"/>
</dbReference>
<dbReference type="RefSeq" id="WP_153726126.1">
    <property type="nucleotide sequence ID" value="NZ_CP045875.1"/>
</dbReference>
<reference evidence="7" key="1">
    <citation type="submission" date="2019-11" db="EMBL/GenBank/DDBJ databases">
        <title>Genome sequence of Heliorestis convoluta strain HH, an alkaliphilic and minimalistic phototrophic bacterium from a soda lake in Egypt.</title>
        <authorList>
            <person name="Dewey E.D."/>
            <person name="Stokes L.M."/>
            <person name="Burchell B.M."/>
            <person name="Shaffer K.N."/>
            <person name="Huntington A.M."/>
            <person name="Baker J.M."/>
            <person name="Nadendla S."/>
            <person name="Giglio M.G."/>
            <person name="Touchman J.W."/>
            <person name="Blankenship R.E."/>
            <person name="Madigan M.T."/>
            <person name="Sattley W.M."/>
        </authorList>
    </citation>
    <scope>NUCLEOTIDE SEQUENCE [LARGE SCALE GENOMIC DNA]</scope>
    <source>
        <strain evidence="7">HH</strain>
    </source>
</reference>
<feature type="transmembrane region" description="Helical" evidence="5">
    <location>
        <begin position="6"/>
        <end position="26"/>
    </location>
</feature>
<accession>A0A5Q2N432</accession>
<evidence type="ECO:0000313" key="7">
    <source>
        <dbReference type="Proteomes" id="UP000366051"/>
    </source>
</evidence>
<keyword evidence="3 5" id="KW-1133">Transmembrane helix</keyword>
<name>A0A5Q2N432_9FIRM</name>
<evidence type="ECO:0000256" key="2">
    <source>
        <dbReference type="ARBA" id="ARBA00022692"/>
    </source>
</evidence>
<dbReference type="InterPro" id="IPR003810">
    <property type="entry name" value="Mntp/YtaF"/>
</dbReference>
<dbReference type="OrthoDB" id="1679205at2"/>
<keyword evidence="4 5" id="KW-0472">Membrane</keyword>
<sequence>MSTWSIFGLAFALSLDGFAAAVAYGLKRIRVPFFSLLIICLCSTAAMAVALLAGKGLSTFLPEAWIGNLGGAILIFLGLFQIYNSKRKKQIGKDKEQAEEVPPTKSTDLPVNASARITETAGERERVFSLTLPPFGW</sequence>
<dbReference type="EMBL" id="CP045875">
    <property type="protein sequence ID" value="QGG49081.1"/>
    <property type="molecule type" value="Genomic_DNA"/>
</dbReference>
<evidence type="ECO:0000313" key="6">
    <source>
        <dbReference type="EMBL" id="QGG49081.1"/>
    </source>
</evidence>
<organism evidence="6 7">
    <name type="scientific">Heliorestis convoluta</name>
    <dbReference type="NCBI Taxonomy" id="356322"/>
    <lineage>
        <taxon>Bacteria</taxon>
        <taxon>Bacillati</taxon>
        <taxon>Bacillota</taxon>
        <taxon>Clostridia</taxon>
        <taxon>Eubacteriales</taxon>
        <taxon>Heliobacteriaceae</taxon>
        <taxon>Heliorestis</taxon>
    </lineage>
</organism>
<evidence type="ECO:0000256" key="3">
    <source>
        <dbReference type="ARBA" id="ARBA00022989"/>
    </source>
</evidence>
<dbReference type="KEGG" id="hcv:FTV88_3006"/>
<feature type="transmembrane region" description="Helical" evidence="5">
    <location>
        <begin position="33"/>
        <end position="53"/>
    </location>
</feature>